<keyword evidence="3" id="KW-1185">Reference proteome</keyword>
<name>A0A7W9SW87_ARMRO</name>
<dbReference type="Gene3D" id="2.130.10.10">
    <property type="entry name" value="YVTN repeat-like/Quinoprotein amine dehydrogenase"/>
    <property type="match status" value="1"/>
</dbReference>
<evidence type="ECO:0000259" key="1">
    <source>
        <dbReference type="Pfam" id="PF13360"/>
    </source>
</evidence>
<sequence length="371" mass="41529">MNDPWYTRRPVTRFLGITGCIVTLVASCYRINVQDERNHYRGDQLVASETAVRFSEDGKQLFGVVGTSTPKDSHWELRAWETSQGRLLWRHRLPSTPPGTYDYDYALSQNMVALATSGKYVAVVTDKELALRSTETGRVLWRTPSTTTDGFRICFSPSGKLIALSEPGSESVRVFDVETGRKRNALYVFYKAPSYPLHFLADGSVLVPEIRRDPKSKEDVTLLVARDPLTGATRRRIARDVVHWTVSPKGDKVLVTQQRQVLLTTPTGKVTASHRLVGFNGYSGPEATFWSDGVSVRVTDNYQRSYLWNPARVGSSAITARDFSRDVLYFPTTTKAVRVSSTWGPGSHEPLGALVEPRRRIALEGQTGWEL</sequence>
<dbReference type="Proteomes" id="UP000520814">
    <property type="component" value="Unassembled WGS sequence"/>
</dbReference>
<gene>
    <name evidence="2" type="ORF">HNQ39_005198</name>
</gene>
<dbReference type="SUPFAM" id="SSF50969">
    <property type="entry name" value="YVTN repeat-like/Quinoprotein amine dehydrogenase"/>
    <property type="match status" value="1"/>
</dbReference>
<accession>A0A7W9SW87</accession>
<protein>
    <submittedName>
        <fullName evidence="2">WD40 repeat protein</fullName>
    </submittedName>
</protein>
<comment type="caution">
    <text evidence="2">The sequence shown here is derived from an EMBL/GenBank/DDBJ whole genome shotgun (WGS) entry which is preliminary data.</text>
</comment>
<evidence type="ECO:0000313" key="2">
    <source>
        <dbReference type="EMBL" id="MBB6053364.1"/>
    </source>
</evidence>
<evidence type="ECO:0000313" key="3">
    <source>
        <dbReference type="Proteomes" id="UP000520814"/>
    </source>
</evidence>
<dbReference type="EMBL" id="JACHGW010000006">
    <property type="protein sequence ID" value="MBB6053364.1"/>
    <property type="molecule type" value="Genomic_DNA"/>
</dbReference>
<reference evidence="2 3" key="1">
    <citation type="submission" date="2020-08" db="EMBL/GenBank/DDBJ databases">
        <title>Genomic Encyclopedia of Type Strains, Phase IV (KMG-IV): sequencing the most valuable type-strain genomes for metagenomic binning, comparative biology and taxonomic classification.</title>
        <authorList>
            <person name="Goeker M."/>
        </authorList>
    </citation>
    <scope>NUCLEOTIDE SEQUENCE [LARGE SCALE GENOMIC DNA]</scope>
    <source>
        <strain evidence="2 3">DSM 23562</strain>
    </source>
</reference>
<dbReference type="InterPro" id="IPR002372">
    <property type="entry name" value="PQQ_rpt_dom"/>
</dbReference>
<dbReference type="AlphaFoldDB" id="A0A7W9SW87"/>
<organism evidence="2 3">
    <name type="scientific">Armatimonas rosea</name>
    <dbReference type="NCBI Taxonomy" id="685828"/>
    <lineage>
        <taxon>Bacteria</taxon>
        <taxon>Bacillati</taxon>
        <taxon>Armatimonadota</taxon>
        <taxon>Armatimonadia</taxon>
        <taxon>Armatimonadales</taxon>
        <taxon>Armatimonadaceae</taxon>
        <taxon>Armatimonas</taxon>
    </lineage>
</organism>
<dbReference type="Pfam" id="PF13360">
    <property type="entry name" value="PQQ_2"/>
    <property type="match status" value="1"/>
</dbReference>
<proteinExistence type="predicted"/>
<dbReference type="InterPro" id="IPR011044">
    <property type="entry name" value="Quino_amine_DH_bsu"/>
</dbReference>
<dbReference type="InterPro" id="IPR015943">
    <property type="entry name" value="WD40/YVTN_repeat-like_dom_sf"/>
</dbReference>
<feature type="domain" description="Pyrrolo-quinoline quinone repeat" evidence="1">
    <location>
        <begin position="77"/>
        <end position="198"/>
    </location>
</feature>
<dbReference type="RefSeq" id="WP_184203458.1">
    <property type="nucleotide sequence ID" value="NZ_JACHGW010000006.1"/>
</dbReference>